<reference evidence="7 8" key="1">
    <citation type="journal article" date="2018" name="PLoS Genet.">
        <title>Population sequencing reveals clonal diversity and ancestral inbreeding in the grapevine cultivar Chardonnay.</title>
        <authorList>
            <person name="Roach M.J."/>
            <person name="Johnson D.L."/>
            <person name="Bohlmann J."/>
            <person name="van Vuuren H.J."/>
            <person name="Jones S.J."/>
            <person name="Pretorius I.S."/>
            <person name="Schmidt S.A."/>
            <person name="Borneman A.R."/>
        </authorList>
    </citation>
    <scope>NUCLEOTIDE SEQUENCE [LARGE SCALE GENOMIC DNA]</scope>
    <source>
        <strain evidence="8">cv. Chardonnay</strain>
        <tissue evidence="7">Leaf</tissue>
    </source>
</reference>
<dbReference type="GO" id="GO:0046983">
    <property type="term" value="F:protein dimerization activity"/>
    <property type="evidence" value="ECO:0007669"/>
    <property type="project" value="InterPro"/>
</dbReference>
<feature type="domain" description="MADS-box" evidence="6">
    <location>
        <begin position="2"/>
        <end position="26"/>
    </location>
</feature>
<dbReference type="GO" id="GO:0005634">
    <property type="term" value="C:nucleus"/>
    <property type="evidence" value="ECO:0007669"/>
    <property type="project" value="UniProtKB-SubCell"/>
</dbReference>
<evidence type="ECO:0000313" key="7">
    <source>
        <dbReference type="EMBL" id="RVW15216.1"/>
    </source>
</evidence>
<sequence>MGLKKKTHETSTLCGVDACLIIYGSSSDEHLVEPLFWPSNPEEVKSIIKRINLGNSSMHRAQILKSSSLGLSC</sequence>
<dbReference type="Gene3D" id="3.40.1810.10">
    <property type="entry name" value="Transcription factor, MADS-box"/>
    <property type="match status" value="1"/>
</dbReference>
<keyword evidence="4" id="KW-0804">Transcription</keyword>
<dbReference type="InterPro" id="IPR036879">
    <property type="entry name" value="TF_MADSbox_sf"/>
</dbReference>
<gene>
    <name evidence="7" type="ORF">CK203_090685</name>
</gene>
<keyword evidence="2" id="KW-0805">Transcription regulation</keyword>
<dbReference type="SUPFAM" id="SSF55455">
    <property type="entry name" value="SRF-like"/>
    <property type="match status" value="1"/>
</dbReference>
<comment type="subcellular location">
    <subcellularLocation>
        <location evidence="1">Nucleus</location>
    </subcellularLocation>
</comment>
<evidence type="ECO:0000256" key="3">
    <source>
        <dbReference type="ARBA" id="ARBA00023125"/>
    </source>
</evidence>
<keyword evidence="5" id="KW-0539">Nucleus</keyword>
<dbReference type="EMBL" id="QGNW01002604">
    <property type="protein sequence ID" value="RVW15216.1"/>
    <property type="molecule type" value="Genomic_DNA"/>
</dbReference>
<evidence type="ECO:0000313" key="8">
    <source>
        <dbReference type="Proteomes" id="UP000288805"/>
    </source>
</evidence>
<name>A0A438BW59_VITVI</name>
<evidence type="ECO:0000259" key="6">
    <source>
        <dbReference type="Pfam" id="PF00319"/>
    </source>
</evidence>
<proteinExistence type="predicted"/>
<dbReference type="Pfam" id="PF00319">
    <property type="entry name" value="SRF-TF"/>
    <property type="match status" value="1"/>
</dbReference>
<keyword evidence="3" id="KW-0238">DNA-binding</keyword>
<accession>A0A438BW59</accession>
<dbReference type="InterPro" id="IPR002100">
    <property type="entry name" value="TF_MADSbox"/>
</dbReference>
<evidence type="ECO:0000256" key="5">
    <source>
        <dbReference type="ARBA" id="ARBA00023242"/>
    </source>
</evidence>
<dbReference type="AlphaFoldDB" id="A0A438BW59"/>
<dbReference type="Proteomes" id="UP000288805">
    <property type="component" value="Unassembled WGS sequence"/>
</dbReference>
<evidence type="ECO:0000256" key="1">
    <source>
        <dbReference type="ARBA" id="ARBA00004123"/>
    </source>
</evidence>
<evidence type="ECO:0000256" key="2">
    <source>
        <dbReference type="ARBA" id="ARBA00023015"/>
    </source>
</evidence>
<protein>
    <recommendedName>
        <fullName evidence="6">MADS-box domain-containing protein</fullName>
    </recommendedName>
</protein>
<evidence type="ECO:0000256" key="4">
    <source>
        <dbReference type="ARBA" id="ARBA00023163"/>
    </source>
</evidence>
<organism evidence="7 8">
    <name type="scientific">Vitis vinifera</name>
    <name type="common">Grape</name>
    <dbReference type="NCBI Taxonomy" id="29760"/>
    <lineage>
        <taxon>Eukaryota</taxon>
        <taxon>Viridiplantae</taxon>
        <taxon>Streptophyta</taxon>
        <taxon>Embryophyta</taxon>
        <taxon>Tracheophyta</taxon>
        <taxon>Spermatophyta</taxon>
        <taxon>Magnoliopsida</taxon>
        <taxon>eudicotyledons</taxon>
        <taxon>Gunneridae</taxon>
        <taxon>Pentapetalae</taxon>
        <taxon>rosids</taxon>
        <taxon>Vitales</taxon>
        <taxon>Vitaceae</taxon>
        <taxon>Viteae</taxon>
        <taxon>Vitis</taxon>
    </lineage>
</organism>
<dbReference type="GO" id="GO:0003677">
    <property type="term" value="F:DNA binding"/>
    <property type="evidence" value="ECO:0007669"/>
    <property type="project" value="UniProtKB-KW"/>
</dbReference>
<comment type="caution">
    <text evidence="7">The sequence shown here is derived from an EMBL/GenBank/DDBJ whole genome shotgun (WGS) entry which is preliminary data.</text>
</comment>